<dbReference type="AlphaFoldDB" id="A0A6M1T2Y7"/>
<proteinExistence type="predicted"/>
<comment type="caution">
    <text evidence="1">The sequence shown here is derived from an EMBL/GenBank/DDBJ whole genome shotgun (WGS) entry which is preliminary data.</text>
</comment>
<dbReference type="Proteomes" id="UP000474802">
    <property type="component" value="Unassembled WGS sequence"/>
</dbReference>
<dbReference type="EMBL" id="JAALFG010000004">
    <property type="protein sequence ID" value="NGP19161.1"/>
    <property type="molecule type" value="Genomic_DNA"/>
</dbReference>
<reference evidence="1 2" key="1">
    <citation type="submission" date="2020-02" db="EMBL/GenBank/DDBJ databases">
        <authorList>
            <person name="Khan S.A."/>
            <person name="Jeon C.O."/>
            <person name="Chun B.H."/>
        </authorList>
    </citation>
    <scope>NUCLEOTIDE SEQUENCE [LARGE SCALE GENOMIC DNA]</scope>
    <source>
        <strain evidence="1 2">H239</strain>
    </source>
</reference>
<evidence type="ECO:0000313" key="2">
    <source>
        <dbReference type="Proteomes" id="UP000474802"/>
    </source>
</evidence>
<sequence length="74" mass="7943">MKQRHLKSMQKQCADFNARYAVGQSIKFWTGPREGNPTHEGVIRFPADVMGGHTPVVWVAGAGSIALSHVGGPA</sequence>
<name>A0A6M1T2Y7_9HYPH</name>
<evidence type="ECO:0000313" key="1">
    <source>
        <dbReference type="EMBL" id="NGP19161.1"/>
    </source>
</evidence>
<accession>A0A6M1T2Y7</accession>
<keyword evidence="2" id="KW-1185">Reference proteome</keyword>
<reference evidence="1 2" key="2">
    <citation type="submission" date="2020-03" db="EMBL/GenBank/DDBJ databases">
        <title>Devosia chinhatensis sp. nov., isolated from a hexachlorocyclohexane (HCH) dump site in India.</title>
        <authorList>
            <person name="Kumar M."/>
            <person name="Lal R."/>
        </authorList>
    </citation>
    <scope>NUCLEOTIDE SEQUENCE [LARGE SCALE GENOMIC DNA]</scope>
    <source>
        <strain evidence="1 2">H239</strain>
    </source>
</reference>
<gene>
    <name evidence="1" type="ORF">G5575_17310</name>
</gene>
<organism evidence="1 2">
    <name type="scientific">Devosia aurantiaca</name>
    <dbReference type="NCBI Taxonomy" id="2714858"/>
    <lineage>
        <taxon>Bacteria</taxon>
        <taxon>Pseudomonadati</taxon>
        <taxon>Pseudomonadota</taxon>
        <taxon>Alphaproteobacteria</taxon>
        <taxon>Hyphomicrobiales</taxon>
        <taxon>Devosiaceae</taxon>
        <taxon>Devosia</taxon>
    </lineage>
</organism>
<protein>
    <submittedName>
        <fullName evidence="1">Uncharacterized protein</fullName>
    </submittedName>
</protein>
<dbReference type="RefSeq" id="WP_164535399.1">
    <property type="nucleotide sequence ID" value="NZ_JAALFG010000004.1"/>
</dbReference>